<evidence type="ECO:0008006" key="2">
    <source>
        <dbReference type="Google" id="ProtNLM"/>
    </source>
</evidence>
<comment type="caution">
    <text evidence="1">The sequence shown here is derived from an EMBL/GenBank/DDBJ whole genome shotgun (WGS) entry which is preliminary data.</text>
</comment>
<reference evidence="1" key="1">
    <citation type="journal article" date="2015" name="Nature">
        <title>Complex archaea that bridge the gap between prokaryotes and eukaryotes.</title>
        <authorList>
            <person name="Spang A."/>
            <person name="Saw J.H."/>
            <person name="Jorgensen S.L."/>
            <person name="Zaremba-Niedzwiedzka K."/>
            <person name="Martijn J."/>
            <person name="Lind A.E."/>
            <person name="van Eijk R."/>
            <person name="Schleper C."/>
            <person name="Guy L."/>
            <person name="Ettema T.J."/>
        </authorList>
    </citation>
    <scope>NUCLEOTIDE SEQUENCE</scope>
</reference>
<proteinExistence type="predicted"/>
<dbReference type="AlphaFoldDB" id="A0A0F9AHI6"/>
<sequence length="339" mass="39148">MNAIKAEPKIMLSKHTVKKSVKITNPEEPGNKKAVPSKPFRTLPISTQTVMAYANCRFNIVNIFDQLPIEDIGDTNIKKITGEHGKIYQLKRAGQVRGAPTKKGHFRNQITAYIYILDKMITVKIFPTGKFHLTGCKNLKHQQQAVVELMNHIRLIHTESEPTYELDDDQPLNVILEVVMVNVDFHLGFDVDQKKLDQLLQCENNDFYTIYETPVNTSVNIKLDYPDPDEKRFQHIIIKGSTEKPRVTFTTTTECPKARINKTRTHTFLVFSSSKVIQSGRYYDSEMEPAYQKFHDFIIQHRKHIELQLQEQRFDMTQLKGLCAPLQIKVTKNQKIHLG</sequence>
<evidence type="ECO:0000313" key="1">
    <source>
        <dbReference type="EMBL" id="KKK71646.1"/>
    </source>
</evidence>
<dbReference type="EMBL" id="LAZR01057638">
    <property type="protein sequence ID" value="KKK71646.1"/>
    <property type="molecule type" value="Genomic_DNA"/>
</dbReference>
<accession>A0A0F9AHI6</accession>
<gene>
    <name evidence="1" type="ORF">LCGC14_2911830</name>
</gene>
<organism evidence="1">
    <name type="scientific">marine sediment metagenome</name>
    <dbReference type="NCBI Taxonomy" id="412755"/>
    <lineage>
        <taxon>unclassified sequences</taxon>
        <taxon>metagenomes</taxon>
        <taxon>ecological metagenomes</taxon>
    </lineage>
</organism>
<name>A0A0F9AHI6_9ZZZZ</name>
<protein>
    <recommendedName>
        <fullName evidence="2">Transcription factor TFIID</fullName>
    </recommendedName>
</protein>